<gene>
    <name evidence="1" type="ORF">CUJ86_02840</name>
</gene>
<accession>A0A483CZS4</accession>
<evidence type="ECO:0000313" key="1">
    <source>
        <dbReference type="EMBL" id="TAJ45669.1"/>
    </source>
</evidence>
<evidence type="ECO:0008006" key="3">
    <source>
        <dbReference type="Google" id="ProtNLM"/>
    </source>
</evidence>
<name>A0A483CZS4_9EURY</name>
<dbReference type="OrthoDB" id="110603at2157"/>
<organism evidence="1 2">
    <name type="scientific">Methanofollis fontis</name>
    <dbReference type="NCBI Taxonomy" id="2052832"/>
    <lineage>
        <taxon>Archaea</taxon>
        <taxon>Methanobacteriati</taxon>
        <taxon>Methanobacteriota</taxon>
        <taxon>Stenosarchaea group</taxon>
        <taxon>Methanomicrobia</taxon>
        <taxon>Methanomicrobiales</taxon>
        <taxon>Methanomicrobiaceae</taxon>
        <taxon>Methanofollis</taxon>
    </lineage>
</organism>
<sequence>MAHDLIEDIPLMARWRSAARAAALLPSLYSRALREEGPLEEREQMVWYAFGKEVGDIARTFGLPVGDAEEVCETFRACTLVLFGPDFRITVLSASEDSATIVMKGCPFCGMIRGSGGDEAVGFSWCLPYALSAVEALNSEFTLRFVRSRCMGDGQCEMTVQRREDGGGT</sequence>
<dbReference type="Proteomes" id="UP000292580">
    <property type="component" value="Unassembled WGS sequence"/>
</dbReference>
<protein>
    <recommendedName>
        <fullName evidence="3">Metanogen output domain-containing protein</fullName>
    </recommendedName>
</protein>
<proteinExistence type="predicted"/>
<dbReference type="AlphaFoldDB" id="A0A483CZS4"/>
<dbReference type="EMBL" id="PGCL01000001">
    <property type="protein sequence ID" value="TAJ45669.1"/>
    <property type="molecule type" value="Genomic_DNA"/>
</dbReference>
<comment type="caution">
    <text evidence="1">The sequence shown here is derived from an EMBL/GenBank/DDBJ whole genome shotgun (WGS) entry which is preliminary data.</text>
</comment>
<keyword evidence="2" id="KW-1185">Reference proteome</keyword>
<evidence type="ECO:0000313" key="2">
    <source>
        <dbReference type="Proteomes" id="UP000292580"/>
    </source>
</evidence>
<dbReference type="RefSeq" id="WP_130646035.1">
    <property type="nucleotide sequence ID" value="NZ_PGCL01000001.1"/>
</dbReference>
<reference evidence="1 2" key="1">
    <citation type="submission" date="2017-11" db="EMBL/GenBank/DDBJ databases">
        <title>Isolation and Characterization of Methanofollis Species from Methane Seep Offshore SW Taiwan.</title>
        <authorList>
            <person name="Teng N.-H."/>
            <person name="Lai M.-C."/>
            <person name="Chen S.-C."/>
        </authorList>
    </citation>
    <scope>NUCLEOTIDE SEQUENCE [LARGE SCALE GENOMIC DNA]</scope>
    <source>
        <strain evidence="1 2">FWC-SCC2</strain>
    </source>
</reference>